<reference evidence="5 6" key="1">
    <citation type="journal article" date="2013" name="PLoS ONE">
        <title>Predicting the Proteins of Angomonas deanei, Strigomonas culicis and Their Respective Endosymbionts Reveals New Aspects of the Trypanosomatidae Family.</title>
        <authorList>
            <person name="Motta M.C."/>
            <person name="Martins A.C."/>
            <person name="de Souza S.S."/>
            <person name="Catta-Preta C.M."/>
            <person name="Silva R."/>
            <person name="Klein C.C."/>
            <person name="de Almeida L.G."/>
            <person name="de Lima Cunha O."/>
            <person name="Ciapina L.P."/>
            <person name="Brocchi M."/>
            <person name="Colabardini A.C."/>
            <person name="de Araujo Lima B."/>
            <person name="Machado C.R."/>
            <person name="de Almeida Soares C.M."/>
            <person name="Probst C.M."/>
            <person name="de Menezes C.B."/>
            <person name="Thompson C.E."/>
            <person name="Bartholomeu D.C."/>
            <person name="Gradia D.F."/>
            <person name="Pavoni D.P."/>
            <person name="Grisard E.C."/>
            <person name="Fantinatti-Garboggini F."/>
            <person name="Marchini F.K."/>
            <person name="Rodrigues-Luiz G.F."/>
            <person name="Wagner G."/>
            <person name="Goldman G.H."/>
            <person name="Fietto J.L."/>
            <person name="Elias M.C."/>
            <person name="Goldman M.H."/>
            <person name="Sagot M.F."/>
            <person name="Pereira M."/>
            <person name="Stoco P.H."/>
            <person name="de Mendonca-Neto R.P."/>
            <person name="Teixeira S.M."/>
            <person name="Maciel T.E."/>
            <person name="de Oliveira Mendes T.A."/>
            <person name="Urmenyi T.P."/>
            <person name="de Souza W."/>
            <person name="Schenkman S."/>
            <person name="de Vasconcelos A.T."/>
        </authorList>
    </citation>
    <scope>NUCLEOTIDE SEQUENCE [LARGE SCALE GENOMIC DNA]</scope>
</reference>
<gene>
    <name evidence="5" type="ORF">STCU_05754</name>
</gene>
<dbReference type="PANTHER" id="PTHR11847:SF4">
    <property type="entry name" value="LARGE RIBOSOMAL SUBUNIT PROTEIN EL15"/>
    <property type="match status" value="1"/>
</dbReference>
<dbReference type="Gene3D" id="3.40.1120.10">
    <property type="entry name" value="Ribosomal protein l15e"/>
    <property type="match status" value="1"/>
</dbReference>
<dbReference type="AlphaFoldDB" id="S9U9J3"/>
<dbReference type="GO" id="GO:0003723">
    <property type="term" value="F:RNA binding"/>
    <property type="evidence" value="ECO:0007669"/>
    <property type="project" value="TreeGrafter"/>
</dbReference>
<dbReference type="Pfam" id="PF00827">
    <property type="entry name" value="Ribosomal_L15e"/>
    <property type="match status" value="1"/>
</dbReference>
<dbReference type="OrthoDB" id="269090at2759"/>
<accession>S9U9J3</accession>
<comment type="similarity">
    <text evidence="1 4">Belongs to the eukaryotic ribosomal protein eL15 family.</text>
</comment>
<evidence type="ECO:0000256" key="1">
    <source>
        <dbReference type="ARBA" id="ARBA00006857"/>
    </source>
</evidence>
<name>S9U9J3_9TRYP</name>
<evidence type="ECO:0000313" key="5">
    <source>
        <dbReference type="EMBL" id="EPY27432.1"/>
    </source>
</evidence>
<dbReference type="NCBIfam" id="NF003269">
    <property type="entry name" value="PRK04243.1"/>
    <property type="match status" value="1"/>
</dbReference>
<evidence type="ECO:0000256" key="2">
    <source>
        <dbReference type="ARBA" id="ARBA00022980"/>
    </source>
</evidence>
<keyword evidence="6" id="KW-1185">Reference proteome</keyword>
<dbReference type="InterPro" id="IPR024794">
    <property type="entry name" value="Rbsml_eL15_core_dom_sf"/>
</dbReference>
<dbReference type="Proteomes" id="UP000015354">
    <property type="component" value="Unassembled WGS sequence"/>
</dbReference>
<evidence type="ECO:0000256" key="3">
    <source>
        <dbReference type="ARBA" id="ARBA00023274"/>
    </source>
</evidence>
<dbReference type="PANTHER" id="PTHR11847">
    <property type="entry name" value="RIBOSOMAL PROTEIN L15"/>
    <property type="match status" value="1"/>
</dbReference>
<evidence type="ECO:0000313" key="6">
    <source>
        <dbReference type="Proteomes" id="UP000015354"/>
    </source>
</evidence>
<keyword evidence="2 4" id="KW-0689">Ribosomal protein</keyword>
<dbReference type="GO" id="GO:0022625">
    <property type="term" value="C:cytosolic large ribosomal subunit"/>
    <property type="evidence" value="ECO:0007669"/>
    <property type="project" value="TreeGrafter"/>
</dbReference>
<dbReference type="InterPro" id="IPR012678">
    <property type="entry name" value="Ribosomal_uL23/eL15/eS24_sf"/>
</dbReference>
<dbReference type="InterPro" id="IPR000439">
    <property type="entry name" value="Ribosomal_eL15"/>
</dbReference>
<dbReference type="SUPFAM" id="SSF54189">
    <property type="entry name" value="Ribosomal proteins S24e, L23 and L15e"/>
    <property type="match status" value="1"/>
</dbReference>
<dbReference type="SMART" id="SM01384">
    <property type="entry name" value="Ribosomal_L15e"/>
    <property type="match status" value="1"/>
</dbReference>
<dbReference type="FunFam" id="3.40.1120.10:FF:000001">
    <property type="entry name" value="Ribosomal protein L15"/>
    <property type="match status" value="1"/>
</dbReference>
<sequence>MGAFMYLNELWKKKSSDVMRFIQRIRSWEFRHQHTVVRLRRPTRPEKARMLGYKTKQGFSVFRVRIRRGGRKRPVHKGITYGKPKTSGVLGMKLEKNNRVVAEQRLGKRFGNLRVLSSYWVNMDSTFKWYEVIAVDPQCKTIRRDPRINWIVNSVHKHREARGLTSAGRKHRGLMHKGHRASKIRPSRRAAWRRNNRIVFCASGKSSYEANFKPFYFVFIFYT</sequence>
<dbReference type="GO" id="GO:0003735">
    <property type="term" value="F:structural constituent of ribosome"/>
    <property type="evidence" value="ECO:0007669"/>
    <property type="project" value="InterPro"/>
</dbReference>
<comment type="caution">
    <text evidence="5">The sequence shown here is derived from an EMBL/GenBank/DDBJ whole genome shotgun (WGS) entry which is preliminary data.</text>
</comment>
<keyword evidence="3 4" id="KW-0687">Ribonucleoprotein</keyword>
<dbReference type="EMBL" id="ATMH01005754">
    <property type="protein sequence ID" value="EPY27432.1"/>
    <property type="molecule type" value="Genomic_DNA"/>
</dbReference>
<evidence type="ECO:0000256" key="4">
    <source>
        <dbReference type="RuleBase" id="RU000663"/>
    </source>
</evidence>
<dbReference type="GO" id="GO:0002181">
    <property type="term" value="P:cytoplasmic translation"/>
    <property type="evidence" value="ECO:0007669"/>
    <property type="project" value="TreeGrafter"/>
</dbReference>
<protein>
    <recommendedName>
        <fullName evidence="4">Ribosomal protein L15</fullName>
    </recommendedName>
</protein>
<proteinExistence type="inferred from homology"/>
<organism evidence="5 6">
    <name type="scientific">Strigomonas culicis</name>
    <dbReference type="NCBI Taxonomy" id="28005"/>
    <lineage>
        <taxon>Eukaryota</taxon>
        <taxon>Discoba</taxon>
        <taxon>Euglenozoa</taxon>
        <taxon>Kinetoplastea</taxon>
        <taxon>Metakinetoplastina</taxon>
        <taxon>Trypanosomatida</taxon>
        <taxon>Trypanosomatidae</taxon>
        <taxon>Strigomonadinae</taxon>
        <taxon>Strigomonas</taxon>
    </lineage>
</organism>